<organism evidence="3 4">
    <name type="scientific">Euplotes crassus</name>
    <dbReference type="NCBI Taxonomy" id="5936"/>
    <lineage>
        <taxon>Eukaryota</taxon>
        <taxon>Sar</taxon>
        <taxon>Alveolata</taxon>
        <taxon>Ciliophora</taxon>
        <taxon>Intramacronucleata</taxon>
        <taxon>Spirotrichea</taxon>
        <taxon>Hypotrichia</taxon>
        <taxon>Euplotida</taxon>
        <taxon>Euplotidae</taxon>
        <taxon>Moneuplotes</taxon>
    </lineage>
</organism>
<keyword evidence="2" id="KW-0812">Transmembrane</keyword>
<dbReference type="Proteomes" id="UP001295684">
    <property type="component" value="Unassembled WGS sequence"/>
</dbReference>
<name>A0AAD1XYV9_EUPCR</name>
<feature type="compositionally biased region" description="Low complexity" evidence="1">
    <location>
        <begin position="861"/>
        <end position="882"/>
    </location>
</feature>
<comment type="caution">
    <text evidence="3">The sequence shown here is derived from an EMBL/GenBank/DDBJ whole genome shotgun (WGS) entry which is preliminary data.</text>
</comment>
<evidence type="ECO:0000313" key="3">
    <source>
        <dbReference type="EMBL" id="CAI2381600.1"/>
    </source>
</evidence>
<feature type="transmembrane region" description="Helical" evidence="2">
    <location>
        <begin position="636"/>
        <end position="657"/>
    </location>
</feature>
<feature type="transmembrane region" description="Helical" evidence="2">
    <location>
        <begin position="812"/>
        <end position="833"/>
    </location>
</feature>
<keyword evidence="2" id="KW-0472">Membrane</keyword>
<feature type="transmembrane region" description="Helical" evidence="2">
    <location>
        <begin position="725"/>
        <end position="744"/>
    </location>
</feature>
<sequence>MISIAKLAPLPYLQTKTLSISLIFHPPRSLKYRLLTCISQESWQLPSSGTGYVTSNSNMEMSKGFYFSLLFGSVMEICRWEQINTNLDCFNFGVDSPTNFASISSELLFFGSIDTTGDQYYLVNYNFSASNLAWKKSITCPTPTCVVKFSNSLLSGDEKWIYTMVLYDNNFVFHQLSVADGTPKNSGLIWNDSGYHESYSMSEFSNFIAIQINSATLTNYQRLILVNFSDTTILKEYKSINSRSSSVRRSFSYKGLELMYHSGRFDGNDTSFVAKSPTNNIEMLQEFQEDTSLFSVITSNYQVSSTSANPSLNSGSQTLSISTSSSITTINVTSTTSPTFTTYVALWNEDHTESVQSNKLVQVNFTWACAQQGNYTAITFSLDQTGSNAIPEWIQLDGDKQELYLNTTPKLSEEQTFYFSLQISFNTDVYYKKFEISVEKCSIEHCDVCKLNNSSVCETCADGYQISDNQKNCSEVPGSSGSTTSTRVVTALLAGSIILASASSILSLSSPNSIFSIMNSMQLAVLLPLIPDYFSPKVLNFLSKMSFTMISFDFIKFKDIPFVEAITEWVSYPQSDGYLNSIGMRSGSSVVNYLSLMAIIILIGLIHLGIFLCDLKIENPKHRKCKKFFNNLFKFFTFNIYIRVFMQAFVFTTLSIFSELYNANLSTTVTKISFGFGIMFGICTSVLFILSFYMYCKSFPQIDQEKYWLCVEYFNGIKPKKYSKLYSSMFMLMRLLLTSCIIFGQPARTFDKATFFYLLNILYCIYLIIIRPFENLQDNIIEVTNQTLFCCLAVPLPWLNTKESWNPFYEDFYTTILITSPSICTLVCLIFLLKSLLTYILRHKSPHRQPTTPKPPSTPAQNPSPSSSLNPNSSNLSQSISPMDPAPRTKTQKNSKVRSKPL</sequence>
<evidence type="ECO:0000256" key="1">
    <source>
        <dbReference type="SAM" id="MobiDB-lite"/>
    </source>
</evidence>
<protein>
    <recommendedName>
        <fullName evidence="5">Transmembrane protein</fullName>
    </recommendedName>
</protein>
<evidence type="ECO:0000313" key="4">
    <source>
        <dbReference type="Proteomes" id="UP001295684"/>
    </source>
</evidence>
<dbReference type="EMBL" id="CAMPGE010023689">
    <property type="protein sequence ID" value="CAI2381600.1"/>
    <property type="molecule type" value="Genomic_DNA"/>
</dbReference>
<gene>
    <name evidence="3" type="ORF">ECRASSUSDP1_LOCUS23057</name>
</gene>
<feature type="transmembrane region" description="Helical" evidence="2">
    <location>
        <begin position="672"/>
        <end position="696"/>
    </location>
</feature>
<feature type="transmembrane region" description="Helical" evidence="2">
    <location>
        <begin position="780"/>
        <end position="800"/>
    </location>
</feature>
<feature type="region of interest" description="Disordered" evidence="1">
    <location>
        <begin position="846"/>
        <end position="902"/>
    </location>
</feature>
<accession>A0AAD1XYV9</accession>
<evidence type="ECO:0000256" key="2">
    <source>
        <dbReference type="SAM" id="Phobius"/>
    </source>
</evidence>
<proteinExistence type="predicted"/>
<keyword evidence="4" id="KW-1185">Reference proteome</keyword>
<feature type="transmembrane region" description="Helical" evidence="2">
    <location>
        <begin position="593"/>
        <end position="615"/>
    </location>
</feature>
<reference evidence="3" key="1">
    <citation type="submission" date="2023-07" db="EMBL/GenBank/DDBJ databases">
        <authorList>
            <consortium name="AG Swart"/>
            <person name="Singh M."/>
            <person name="Singh A."/>
            <person name="Seah K."/>
            <person name="Emmerich C."/>
        </authorList>
    </citation>
    <scope>NUCLEOTIDE SEQUENCE</scope>
    <source>
        <strain evidence="3">DP1</strain>
    </source>
</reference>
<evidence type="ECO:0008006" key="5">
    <source>
        <dbReference type="Google" id="ProtNLM"/>
    </source>
</evidence>
<keyword evidence="2" id="KW-1133">Transmembrane helix</keyword>
<feature type="compositionally biased region" description="Basic residues" evidence="1">
    <location>
        <begin position="890"/>
        <end position="902"/>
    </location>
</feature>
<feature type="transmembrane region" description="Helical" evidence="2">
    <location>
        <begin position="756"/>
        <end position="773"/>
    </location>
</feature>
<dbReference type="AlphaFoldDB" id="A0AAD1XYV9"/>